<feature type="domain" description="DUF306" evidence="3">
    <location>
        <begin position="45"/>
        <end position="151"/>
    </location>
</feature>
<dbReference type="Pfam" id="PF03724">
    <property type="entry name" value="META"/>
    <property type="match status" value="1"/>
</dbReference>
<dbReference type="Proteomes" id="UP001183176">
    <property type="component" value="Unassembled WGS sequence"/>
</dbReference>
<accession>A0ABU2JE73</accession>
<evidence type="ECO:0000256" key="1">
    <source>
        <dbReference type="SAM" id="MobiDB-lite"/>
    </source>
</evidence>
<feature type="signal peptide" evidence="2">
    <location>
        <begin position="1"/>
        <end position="23"/>
    </location>
</feature>
<feature type="chain" id="PRO_5046432445" evidence="2">
    <location>
        <begin position="24"/>
        <end position="312"/>
    </location>
</feature>
<dbReference type="EMBL" id="JAVREH010000027">
    <property type="protein sequence ID" value="MDT0263023.1"/>
    <property type="molecule type" value="Genomic_DNA"/>
</dbReference>
<sequence>MSIRLSLAVAVGVLLTTAGCASAAPGALNRSTRPSGSPASASEPPLVGTDWQLASYGNPGSAQRVTVTTDSTADFSAKGNFSAHACNFFGGAVTITSDRISFSRRTSTAMGCGGEPGQLDRQVEATLMRSVSWAITDRVLTLTNPDGHVLVYRVRSSSYPNPRARTILAGNRAGGQYRIAVKGPSNGSSHLSLEFEARTAPGEPWGFGGIASPGPKDCLADEVLGLGSLGGQTFLGGWATPEVAKVTTQATAGSPETALKFYAVPGSSLRIVGVWTSSFVPSKSPVTFYDNHGKVIAAYPHGPASRCAGRSG</sequence>
<dbReference type="PANTHER" id="PTHR35535">
    <property type="entry name" value="HEAT SHOCK PROTEIN HSLJ"/>
    <property type="match status" value="1"/>
</dbReference>
<dbReference type="InterPro" id="IPR038670">
    <property type="entry name" value="HslJ-like_sf"/>
</dbReference>
<name>A0ABU2JE73_9ACTN</name>
<dbReference type="InterPro" id="IPR053147">
    <property type="entry name" value="Hsp_HslJ-like"/>
</dbReference>
<evidence type="ECO:0000256" key="2">
    <source>
        <dbReference type="SAM" id="SignalP"/>
    </source>
</evidence>
<protein>
    <submittedName>
        <fullName evidence="4">META domain-containing protein</fullName>
    </submittedName>
</protein>
<gene>
    <name evidence="4" type="ORF">RM423_16655</name>
</gene>
<keyword evidence="2" id="KW-0732">Signal</keyword>
<evidence type="ECO:0000259" key="3">
    <source>
        <dbReference type="Pfam" id="PF03724"/>
    </source>
</evidence>
<dbReference type="PROSITE" id="PS51257">
    <property type="entry name" value="PROKAR_LIPOPROTEIN"/>
    <property type="match status" value="1"/>
</dbReference>
<evidence type="ECO:0000313" key="5">
    <source>
        <dbReference type="Proteomes" id="UP001183176"/>
    </source>
</evidence>
<proteinExistence type="predicted"/>
<feature type="region of interest" description="Disordered" evidence="1">
    <location>
        <begin position="24"/>
        <end position="44"/>
    </location>
</feature>
<dbReference type="InterPro" id="IPR005184">
    <property type="entry name" value="DUF306_Meta_HslJ"/>
</dbReference>
<feature type="compositionally biased region" description="Low complexity" evidence="1">
    <location>
        <begin position="34"/>
        <end position="44"/>
    </location>
</feature>
<keyword evidence="5" id="KW-1185">Reference proteome</keyword>
<dbReference type="PANTHER" id="PTHR35535:SF2">
    <property type="entry name" value="DUF306 DOMAIN-CONTAINING PROTEIN"/>
    <property type="match status" value="1"/>
</dbReference>
<organism evidence="4 5">
    <name type="scientific">Jatrophihabitans lederbergiae</name>
    <dbReference type="NCBI Taxonomy" id="3075547"/>
    <lineage>
        <taxon>Bacteria</taxon>
        <taxon>Bacillati</taxon>
        <taxon>Actinomycetota</taxon>
        <taxon>Actinomycetes</taxon>
        <taxon>Jatrophihabitantales</taxon>
        <taxon>Jatrophihabitantaceae</taxon>
        <taxon>Jatrophihabitans</taxon>
    </lineage>
</organism>
<reference evidence="5" key="1">
    <citation type="submission" date="2023-07" db="EMBL/GenBank/DDBJ databases">
        <title>30 novel species of actinomycetes from the DSMZ collection.</title>
        <authorList>
            <person name="Nouioui I."/>
        </authorList>
    </citation>
    <scope>NUCLEOTIDE SEQUENCE [LARGE SCALE GENOMIC DNA]</scope>
    <source>
        <strain evidence="5">DSM 44399</strain>
    </source>
</reference>
<evidence type="ECO:0000313" key="4">
    <source>
        <dbReference type="EMBL" id="MDT0263023.1"/>
    </source>
</evidence>
<dbReference type="Gene3D" id="2.40.128.270">
    <property type="match status" value="1"/>
</dbReference>
<comment type="caution">
    <text evidence="4">The sequence shown here is derived from an EMBL/GenBank/DDBJ whole genome shotgun (WGS) entry which is preliminary data.</text>
</comment>
<dbReference type="RefSeq" id="WP_311424170.1">
    <property type="nucleotide sequence ID" value="NZ_JAVREH010000027.1"/>
</dbReference>